<dbReference type="Proteomes" id="UP000076871">
    <property type="component" value="Unassembled WGS sequence"/>
</dbReference>
<protein>
    <submittedName>
        <fullName evidence="2">Uncharacterized protein</fullName>
    </submittedName>
</protein>
<dbReference type="InParanoid" id="A0A165B5C5"/>
<name>A0A165B5C5_9APHY</name>
<evidence type="ECO:0000313" key="2">
    <source>
        <dbReference type="EMBL" id="KZT00274.1"/>
    </source>
</evidence>
<keyword evidence="3" id="KW-1185">Reference proteome</keyword>
<sequence>MPQAEAEAEALRWQKSTPLRGLGTHTYINYLISSTNDVSCHHAAGEWQLMGTLGARATVPLCDLCDLWLASPAEEPSVPVPCGQQDLSSRMQIEPIPRTDRSHARVVMGWLGRRHDARIQRGLATPPTRPLHPTIHKTKTQKPGSGTLHKARRRSPLLKLPSRRLYCAALKRLTRACHQSITLKQRR</sequence>
<evidence type="ECO:0000313" key="3">
    <source>
        <dbReference type="Proteomes" id="UP000076871"/>
    </source>
</evidence>
<accession>A0A165B5C5</accession>
<gene>
    <name evidence="2" type="ORF">LAESUDRAFT_764762</name>
</gene>
<organism evidence="2 3">
    <name type="scientific">Laetiporus sulphureus 93-53</name>
    <dbReference type="NCBI Taxonomy" id="1314785"/>
    <lineage>
        <taxon>Eukaryota</taxon>
        <taxon>Fungi</taxon>
        <taxon>Dikarya</taxon>
        <taxon>Basidiomycota</taxon>
        <taxon>Agaricomycotina</taxon>
        <taxon>Agaricomycetes</taxon>
        <taxon>Polyporales</taxon>
        <taxon>Laetiporus</taxon>
    </lineage>
</organism>
<proteinExistence type="predicted"/>
<dbReference type="GeneID" id="63830531"/>
<dbReference type="RefSeq" id="XP_040758014.1">
    <property type="nucleotide sequence ID" value="XM_040913503.1"/>
</dbReference>
<feature type="region of interest" description="Disordered" evidence="1">
    <location>
        <begin position="123"/>
        <end position="152"/>
    </location>
</feature>
<reference evidence="2 3" key="1">
    <citation type="journal article" date="2016" name="Mol. Biol. Evol.">
        <title>Comparative Genomics of Early-Diverging Mushroom-Forming Fungi Provides Insights into the Origins of Lignocellulose Decay Capabilities.</title>
        <authorList>
            <person name="Nagy L.G."/>
            <person name="Riley R."/>
            <person name="Tritt A."/>
            <person name="Adam C."/>
            <person name="Daum C."/>
            <person name="Floudas D."/>
            <person name="Sun H."/>
            <person name="Yadav J.S."/>
            <person name="Pangilinan J."/>
            <person name="Larsson K.H."/>
            <person name="Matsuura K."/>
            <person name="Barry K."/>
            <person name="Labutti K."/>
            <person name="Kuo R."/>
            <person name="Ohm R.A."/>
            <person name="Bhattacharya S.S."/>
            <person name="Shirouzu T."/>
            <person name="Yoshinaga Y."/>
            <person name="Martin F.M."/>
            <person name="Grigoriev I.V."/>
            <person name="Hibbett D.S."/>
        </authorList>
    </citation>
    <scope>NUCLEOTIDE SEQUENCE [LARGE SCALE GENOMIC DNA]</scope>
    <source>
        <strain evidence="2 3">93-53</strain>
    </source>
</reference>
<evidence type="ECO:0000256" key="1">
    <source>
        <dbReference type="SAM" id="MobiDB-lite"/>
    </source>
</evidence>
<dbReference type="EMBL" id="KV427690">
    <property type="protein sequence ID" value="KZT00274.1"/>
    <property type="molecule type" value="Genomic_DNA"/>
</dbReference>
<dbReference type="AlphaFoldDB" id="A0A165B5C5"/>